<evidence type="ECO:0000259" key="1">
    <source>
        <dbReference type="Pfam" id="PF13614"/>
    </source>
</evidence>
<dbReference type="SUPFAM" id="SSF52540">
    <property type="entry name" value="P-loop containing nucleoside triphosphate hydrolases"/>
    <property type="match status" value="1"/>
</dbReference>
<dbReference type="PANTHER" id="PTHR13696:SF99">
    <property type="entry name" value="COBYRINIC ACID AC-DIAMIDE SYNTHASE"/>
    <property type="match status" value="1"/>
</dbReference>
<feature type="domain" description="AAA" evidence="1">
    <location>
        <begin position="1"/>
        <end position="164"/>
    </location>
</feature>
<dbReference type="AlphaFoldDB" id="A0A7W0ARL2"/>
<evidence type="ECO:0000313" key="2">
    <source>
        <dbReference type="EMBL" id="MBA2796381.1"/>
    </source>
</evidence>
<dbReference type="RefSeq" id="WP_006739428.1">
    <property type="nucleotide sequence ID" value="NZ_JACEGE010000021.1"/>
</dbReference>
<protein>
    <submittedName>
        <fullName evidence="2">ParA family protein</fullName>
    </submittedName>
</protein>
<dbReference type="Gene3D" id="3.40.50.300">
    <property type="entry name" value="P-loop containing nucleotide triphosphate hydrolases"/>
    <property type="match status" value="1"/>
</dbReference>
<gene>
    <name evidence="2" type="ORF">H1B29_07805</name>
</gene>
<evidence type="ECO:0000313" key="3">
    <source>
        <dbReference type="Proteomes" id="UP000524462"/>
    </source>
</evidence>
<organism evidence="2 3">
    <name type="scientific">Streptococcus porcinus</name>
    <dbReference type="NCBI Taxonomy" id="1340"/>
    <lineage>
        <taxon>Bacteria</taxon>
        <taxon>Bacillati</taxon>
        <taxon>Bacillota</taxon>
        <taxon>Bacilli</taxon>
        <taxon>Lactobacillales</taxon>
        <taxon>Streptococcaceae</taxon>
        <taxon>Streptococcus</taxon>
    </lineage>
</organism>
<accession>A0A7W0ARL2</accession>
<dbReference type="PANTHER" id="PTHR13696">
    <property type="entry name" value="P-LOOP CONTAINING NUCLEOSIDE TRIPHOSPHATE HYDROLASE"/>
    <property type="match status" value="1"/>
</dbReference>
<name>A0A7W0ARL2_STRPO</name>
<dbReference type="InterPro" id="IPR027417">
    <property type="entry name" value="P-loop_NTPase"/>
</dbReference>
<reference evidence="2 3" key="1">
    <citation type="submission" date="2020-07" db="EMBL/GenBank/DDBJ databases">
        <title>Molecular and genomic characterization of Streptococcus porcinus isolated from diseased swine in Brazil.</title>
        <authorList>
            <person name="Moreno L.Z."/>
            <person name="Matajira C.E.C."/>
            <person name="Poor A.P."/>
            <person name="Dutra M.C."/>
            <person name="Moreno A.M."/>
        </authorList>
    </citation>
    <scope>NUCLEOTIDE SEQUENCE [LARGE SCALE GENOMIC DNA]</scope>
    <source>
        <strain evidence="2 3">SP0816-2</strain>
    </source>
</reference>
<proteinExistence type="predicted"/>
<dbReference type="Pfam" id="PF13614">
    <property type="entry name" value="AAA_31"/>
    <property type="match status" value="1"/>
</dbReference>
<dbReference type="Proteomes" id="UP000524462">
    <property type="component" value="Unassembled WGS sequence"/>
</dbReference>
<dbReference type="EMBL" id="JACEGE010000021">
    <property type="protein sequence ID" value="MBA2796381.1"/>
    <property type="molecule type" value="Genomic_DNA"/>
</dbReference>
<dbReference type="InterPro" id="IPR025669">
    <property type="entry name" value="AAA_dom"/>
</dbReference>
<comment type="caution">
    <text evidence="2">The sequence shown here is derived from an EMBL/GenBank/DDBJ whole genome shotgun (WGS) entry which is preliminary data.</text>
</comment>
<sequence>MKIMSFEAIKGGVGKTTLAYNYGEWLASQGKKVLFIDFDFQCNLTQTYRIYQSENTVANIFVGGKVDIISIKENIDLIPGYMKLDRIEKDLSQDENKNMYMYMWLDDNYYSRDLEAYDYIIFDCRPDFSVATKNATIVSHIVWSPLTPSKYGYEAKYNIETQMNDLKVKAINFSTRQSYVTAKLVFIANMVKHNTKSSRELIKILEEDENIDLIIPYKELFNTSTLEYLPISDMMTLKKYSEHKSFFDKINKVFSQMTSTIDRLV</sequence>
<dbReference type="CDD" id="cd02042">
    <property type="entry name" value="ParAB_family"/>
    <property type="match status" value="1"/>
</dbReference>
<dbReference type="InterPro" id="IPR050678">
    <property type="entry name" value="DNA_Partitioning_ATPase"/>
</dbReference>